<protein>
    <recommendedName>
        <fullName evidence="1">Mos1 transposase HTH domain-containing protein</fullName>
    </recommendedName>
</protein>
<dbReference type="EMBL" id="KQ415113">
    <property type="protein sequence ID" value="KOC58814.1"/>
    <property type="molecule type" value="Genomic_DNA"/>
</dbReference>
<dbReference type="InterPro" id="IPR036397">
    <property type="entry name" value="RNaseH_sf"/>
</dbReference>
<sequence length="221" mass="25751">SSQAKMNRTLEQRYAVKFCVRLGKTATETYTMIKDAFGNNSMGRSSIFEWHKLFKEGREQVENDHRSGRLSTSRSDQNVRKVKEILDTDRRLTIRLIAEELDMSLASVFRIVSEDLNMRKVSLNTKKGFNVELDLEHGNGSPAQFIRFSSPWAVHPPDFFLFPRLKRQMKGRRFDTIETVQEAVTRGLRSIPVENFQQAYANWQTRYTKCINSGGCYFEEY</sequence>
<dbReference type="Gene3D" id="1.10.10.1450">
    <property type="match status" value="1"/>
</dbReference>
<reference evidence="2 3" key="1">
    <citation type="submission" date="2015-07" db="EMBL/GenBank/DDBJ databases">
        <title>The genome of Habropoda laboriosa.</title>
        <authorList>
            <person name="Pan H."/>
            <person name="Kapheim K."/>
        </authorList>
    </citation>
    <scope>NUCLEOTIDE SEQUENCE [LARGE SCALE GENOMIC DNA]</scope>
    <source>
        <strain evidence="2">0110345459</strain>
    </source>
</reference>
<dbReference type="Proteomes" id="UP000053825">
    <property type="component" value="Unassembled WGS sequence"/>
</dbReference>
<organism evidence="2 3">
    <name type="scientific">Habropoda laboriosa</name>
    <dbReference type="NCBI Taxonomy" id="597456"/>
    <lineage>
        <taxon>Eukaryota</taxon>
        <taxon>Metazoa</taxon>
        <taxon>Ecdysozoa</taxon>
        <taxon>Arthropoda</taxon>
        <taxon>Hexapoda</taxon>
        <taxon>Insecta</taxon>
        <taxon>Pterygota</taxon>
        <taxon>Neoptera</taxon>
        <taxon>Endopterygota</taxon>
        <taxon>Hymenoptera</taxon>
        <taxon>Apocrita</taxon>
        <taxon>Aculeata</taxon>
        <taxon>Apoidea</taxon>
        <taxon>Anthophila</taxon>
        <taxon>Apidae</taxon>
        <taxon>Habropoda</taxon>
    </lineage>
</organism>
<evidence type="ECO:0000313" key="2">
    <source>
        <dbReference type="EMBL" id="KOC58814.1"/>
    </source>
</evidence>
<gene>
    <name evidence="2" type="ORF">WH47_02474</name>
</gene>
<dbReference type="PANTHER" id="PTHR46060">
    <property type="entry name" value="MARINER MOS1 TRANSPOSASE-LIKE PROTEIN"/>
    <property type="match status" value="1"/>
</dbReference>
<dbReference type="Gene3D" id="3.30.420.10">
    <property type="entry name" value="Ribonuclease H-like superfamily/Ribonuclease H"/>
    <property type="match status" value="1"/>
</dbReference>
<dbReference type="PANTHER" id="PTHR46060:SF1">
    <property type="entry name" value="MARINER MOS1 TRANSPOSASE-LIKE PROTEIN"/>
    <property type="match status" value="1"/>
</dbReference>
<name>A0A0L7QJP6_9HYME</name>
<dbReference type="Pfam" id="PF17906">
    <property type="entry name" value="HTH_48"/>
    <property type="match status" value="1"/>
</dbReference>
<keyword evidence="3" id="KW-1185">Reference proteome</keyword>
<proteinExistence type="predicted"/>
<dbReference type="InterPro" id="IPR041426">
    <property type="entry name" value="Mos1_HTH"/>
</dbReference>
<feature type="domain" description="Mos1 transposase HTH" evidence="1">
    <location>
        <begin position="14"/>
        <end position="57"/>
    </location>
</feature>
<evidence type="ECO:0000313" key="3">
    <source>
        <dbReference type="Proteomes" id="UP000053825"/>
    </source>
</evidence>
<evidence type="ECO:0000259" key="1">
    <source>
        <dbReference type="Pfam" id="PF17906"/>
    </source>
</evidence>
<accession>A0A0L7QJP6</accession>
<feature type="non-terminal residue" evidence="2">
    <location>
        <position position="1"/>
    </location>
</feature>
<dbReference type="GO" id="GO:0003676">
    <property type="term" value="F:nucleic acid binding"/>
    <property type="evidence" value="ECO:0007669"/>
    <property type="project" value="InterPro"/>
</dbReference>
<dbReference type="AlphaFoldDB" id="A0A0L7QJP6"/>
<dbReference type="InterPro" id="IPR052709">
    <property type="entry name" value="Transposase-MT_Hybrid"/>
</dbReference>
<dbReference type="STRING" id="597456.A0A0L7QJP6"/>